<organism evidence="1 2">
    <name type="scientific">Bacteroides pyogenes F0041</name>
    <dbReference type="NCBI Taxonomy" id="1321819"/>
    <lineage>
        <taxon>Bacteria</taxon>
        <taxon>Pseudomonadati</taxon>
        <taxon>Bacteroidota</taxon>
        <taxon>Bacteroidia</taxon>
        <taxon>Bacteroidales</taxon>
        <taxon>Bacteroidaceae</taxon>
        <taxon>Bacteroides</taxon>
    </lineage>
</organism>
<accession>U2DWX1</accession>
<protein>
    <submittedName>
        <fullName evidence="1">Uncharacterized protein</fullName>
    </submittedName>
</protein>
<proteinExistence type="predicted"/>
<evidence type="ECO:0000313" key="2">
    <source>
        <dbReference type="Proteomes" id="UP000016496"/>
    </source>
</evidence>
<dbReference type="EMBL" id="AWSV01000130">
    <property type="protein sequence ID" value="ERI84321.1"/>
    <property type="molecule type" value="Genomic_DNA"/>
</dbReference>
<dbReference type="HOGENOM" id="CLU_2520754_0_0_10"/>
<dbReference type="Proteomes" id="UP000016496">
    <property type="component" value="Unassembled WGS sequence"/>
</dbReference>
<dbReference type="AlphaFoldDB" id="U2DWX1"/>
<evidence type="ECO:0000313" key="1">
    <source>
        <dbReference type="EMBL" id="ERI84321.1"/>
    </source>
</evidence>
<reference evidence="1 2" key="1">
    <citation type="submission" date="2013-08" db="EMBL/GenBank/DDBJ databases">
        <authorList>
            <person name="Weinstock G."/>
            <person name="Sodergren E."/>
            <person name="Wylie T."/>
            <person name="Fulton L."/>
            <person name="Fulton R."/>
            <person name="Fronick C."/>
            <person name="O'Laughlin M."/>
            <person name="Godfrey J."/>
            <person name="Miner T."/>
            <person name="Herter B."/>
            <person name="Appelbaum E."/>
            <person name="Cordes M."/>
            <person name="Lek S."/>
            <person name="Wollam A."/>
            <person name="Pepin K.H."/>
            <person name="Palsikar V.B."/>
            <person name="Mitreva M."/>
            <person name="Wilson R.K."/>
        </authorList>
    </citation>
    <scope>NUCLEOTIDE SEQUENCE [LARGE SCALE GENOMIC DNA]</scope>
    <source>
        <strain evidence="1 2">F0041</strain>
    </source>
</reference>
<comment type="caution">
    <text evidence="1">The sequence shown here is derived from an EMBL/GenBank/DDBJ whole genome shotgun (WGS) entry which is preliminary data.</text>
</comment>
<sequence>MPSFLPRICSALPADGNGEKQRLYPARIEPLFAVNAGFVSIIQSLRFFSSALHCVAETEVFRSGPACIHLKSALHFAKGIQVLC</sequence>
<gene>
    <name evidence="1" type="ORF">HMPREF1981_02437</name>
</gene>
<name>U2DWX1_9BACE</name>